<dbReference type="STRING" id="169679.CSACC_31050"/>
<sequence length="88" mass="9251">MSKKKNKCCCEKKCCCERKEQDMCCCEHNNPGMGFLGGGCGLAPIIFLLIACGSGLLNCSSSYLIILLFILFGGCLCGSGKGMGSCCC</sequence>
<organism evidence="2 3">
    <name type="scientific">Clostridium saccharobutylicum</name>
    <dbReference type="NCBI Taxonomy" id="169679"/>
    <lineage>
        <taxon>Bacteria</taxon>
        <taxon>Bacillati</taxon>
        <taxon>Bacillota</taxon>
        <taxon>Clostridia</taxon>
        <taxon>Eubacteriales</taxon>
        <taxon>Clostridiaceae</taxon>
        <taxon>Clostridium</taxon>
    </lineage>
</organism>
<dbReference type="EMBL" id="LZYZ01000008">
    <property type="protein sequence ID" value="OOM07322.1"/>
    <property type="molecule type" value="Genomic_DNA"/>
</dbReference>
<feature type="transmembrane region" description="Helical" evidence="1">
    <location>
        <begin position="35"/>
        <end position="57"/>
    </location>
</feature>
<evidence type="ECO:0000313" key="3">
    <source>
        <dbReference type="Proteomes" id="UP000191154"/>
    </source>
</evidence>
<dbReference type="AlphaFoldDB" id="A0A1S8MT14"/>
<keyword evidence="1" id="KW-0472">Membrane</keyword>
<keyword evidence="1" id="KW-1133">Transmembrane helix</keyword>
<feature type="transmembrane region" description="Helical" evidence="1">
    <location>
        <begin position="63"/>
        <end position="80"/>
    </location>
</feature>
<proteinExistence type="predicted"/>
<dbReference type="RefSeq" id="WP_077866874.1">
    <property type="nucleotide sequence ID" value="NZ_LZYZ01000008.1"/>
</dbReference>
<name>A0A1S8MT14_CLOSA</name>
<accession>A0A1S8MT14</accession>
<evidence type="ECO:0000313" key="2">
    <source>
        <dbReference type="EMBL" id="OOM07322.1"/>
    </source>
</evidence>
<dbReference type="Proteomes" id="UP000191154">
    <property type="component" value="Unassembled WGS sequence"/>
</dbReference>
<reference evidence="2 3" key="1">
    <citation type="submission" date="2016-05" db="EMBL/GenBank/DDBJ databases">
        <title>Microbial solvent formation.</title>
        <authorList>
            <person name="Poehlein A."/>
            <person name="Montoya Solano J.D."/>
            <person name="Flitsch S."/>
            <person name="Krabben P."/>
            <person name="Duerre P."/>
            <person name="Daniel R."/>
        </authorList>
    </citation>
    <scope>NUCLEOTIDE SEQUENCE [LARGE SCALE GENOMIC DNA]</scope>
    <source>
        <strain evidence="2 3">L1-8</strain>
    </source>
</reference>
<comment type="caution">
    <text evidence="2">The sequence shown here is derived from an EMBL/GenBank/DDBJ whole genome shotgun (WGS) entry which is preliminary data.</text>
</comment>
<keyword evidence="1" id="KW-0812">Transmembrane</keyword>
<evidence type="ECO:0000256" key="1">
    <source>
        <dbReference type="SAM" id="Phobius"/>
    </source>
</evidence>
<gene>
    <name evidence="2" type="ORF">CLOSAC_38510</name>
</gene>
<protein>
    <submittedName>
        <fullName evidence="2">Uncharacterized protein</fullName>
    </submittedName>
</protein>